<dbReference type="GO" id="GO:0005737">
    <property type="term" value="C:cytoplasm"/>
    <property type="evidence" value="ECO:0007669"/>
    <property type="project" value="TreeGrafter"/>
</dbReference>
<sequence length="438" mass="50397">MHLLAKKYGDVISLQMGLQNMVVIGGYETVKAVVLRDEFLGRYSPPWLKKRTFDKDIGILFGDVPIWKDTRRFAVKNLREFGFGKKQTMESLIQDEISDFIRSLEDRVNTSELVQMKGIFDPPLINSVFSMLCGFRFEQNDPELHRLLHLLHGFFTGVKTAGDILMAYPFLAAITPTYHRQLRLHREMHAYIRKIISDARARKDRITEPRSFVDVFVNTIESSGQDMTFNDENLIAVIYDFFMAGGETTPSILEFLILYLILNPEIQRKLSEEIDSVVGQDRWPSYEDRNNMPYTEAVLSEILRVATVLPLAPRTTTEDTTLNGFNIPKKSIILLNLYDVHMDPAFWGDPEVFRPERFLDEDRNVCNTERLMPFSLGRRSCLGETMARMNLFLFTTKVFQQFSVQVDPSLPKPSTEPLVGITMGAQPFGVIFTKRPRV</sequence>
<dbReference type="PANTHER" id="PTHR24300:SF376">
    <property type="entry name" value="CYTOCHROME P450 15A1"/>
    <property type="match status" value="1"/>
</dbReference>
<dbReference type="EMBL" id="CAJVCH010062640">
    <property type="protein sequence ID" value="CAG7719586.1"/>
    <property type="molecule type" value="Genomic_DNA"/>
</dbReference>
<evidence type="ECO:0000256" key="2">
    <source>
        <dbReference type="ARBA" id="ARBA00010617"/>
    </source>
</evidence>
<evidence type="ECO:0000256" key="6">
    <source>
        <dbReference type="ARBA" id="ARBA00023004"/>
    </source>
</evidence>
<gene>
    <name evidence="9" type="ORF">AFUS01_LOCUS8905</name>
</gene>
<organism evidence="9 10">
    <name type="scientific">Allacma fusca</name>
    <dbReference type="NCBI Taxonomy" id="39272"/>
    <lineage>
        <taxon>Eukaryota</taxon>
        <taxon>Metazoa</taxon>
        <taxon>Ecdysozoa</taxon>
        <taxon>Arthropoda</taxon>
        <taxon>Hexapoda</taxon>
        <taxon>Collembola</taxon>
        <taxon>Symphypleona</taxon>
        <taxon>Sminthuridae</taxon>
        <taxon>Allacma</taxon>
    </lineage>
</organism>
<evidence type="ECO:0000256" key="3">
    <source>
        <dbReference type="ARBA" id="ARBA00022617"/>
    </source>
</evidence>
<evidence type="ECO:0000313" key="10">
    <source>
        <dbReference type="Proteomes" id="UP000708208"/>
    </source>
</evidence>
<dbReference type="GO" id="GO:0006805">
    <property type="term" value="P:xenobiotic metabolic process"/>
    <property type="evidence" value="ECO:0007669"/>
    <property type="project" value="TreeGrafter"/>
</dbReference>
<keyword evidence="3 8" id="KW-0349">Heme</keyword>
<keyword evidence="10" id="KW-1185">Reference proteome</keyword>
<proteinExistence type="inferred from homology"/>
<dbReference type="GO" id="GO:0006082">
    <property type="term" value="P:organic acid metabolic process"/>
    <property type="evidence" value="ECO:0007669"/>
    <property type="project" value="TreeGrafter"/>
</dbReference>
<evidence type="ECO:0000256" key="8">
    <source>
        <dbReference type="RuleBase" id="RU000461"/>
    </source>
</evidence>
<dbReference type="Proteomes" id="UP000708208">
    <property type="component" value="Unassembled WGS sequence"/>
</dbReference>
<comment type="similarity">
    <text evidence="2 8">Belongs to the cytochrome P450 family.</text>
</comment>
<reference evidence="9" key="1">
    <citation type="submission" date="2021-06" db="EMBL/GenBank/DDBJ databases">
        <authorList>
            <person name="Hodson N. C."/>
            <person name="Mongue J. A."/>
            <person name="Jaron S. K."/>
        </authorList>
    </citation>
    <scope>NUCLEOTIDE SEQUENCE</scope>
</reference>
<dbReference type="GO" id="GO:0020037">
    <property type="term" value="F:heme binding"/>
    <property type="evidence" value="ECO:0007669"/>
    <property type="project" value="InterPro"/>
</dbReference>
<dbReference type="InterPro" id="IPR050182">
    <property type="entry name" value="Cytochrome_P450_fam2"/>
</dbReference>
<dbReference type="PROSITE" id="PS00086">
    <property type="entry name" value="CYTOCHROME_P450"/>
    <property type="match status" value="1"/>
</dbReference>
<dbReference type="OrthoDB" id="1055148at2759"/>
<evidence type="ECO:0000256" key="7">
    <source>
        <dbReference type="ARBA" id="ARBA00023033"/>
    </source>
</evidence>
<keyword evidence="6 8" id="KW-0408">Iron</keyword>
<comment type="cofactor">
    <cofactor evidence="1">
        <name>heme</name>
        <dbReference type="ChEBI" id="CHEBI:30413"/>
    </cofactor>
</comment>
<keyword evidence="5 8" id="KW-0560">Oxidoreductase</keyword>
<accession>A0A8J2JFQ8</accession>
<evidence type="ECO:0008006" key="11">
    <source>
        <dbReference type="Google" id="ProtNLM"/>
    </source>
</evidence>
<dbReference type="GO" id="GO:0016712">
    <property type="term" value="F:oxidoreductase activity, acting on paired donors, with incorporation or reduction of molecular oxygen, reduced flavin or flavoprotein as one donor, and incorporation of one atom of oxygen"/>
    <property type="evidence" value="ECO:0007669"/>
    <property type="project" value="TreeGrafter"/>
</dbReference>
<keyword evidence="7 8" id="KW-0503">Monooxygenase</keyword>
<name>A0A8J2JFQ8_9HEXA</name>
<dbReference type="GO" id="GO:0005506">
    <property type="term" value="F:iron ion binding"/>
    <property type="evidence" value="ECO:0007669"/>
    <property type="project" value="InterPro"/>
</dbReference>
<keyword evidence="4 8" id="KW-0479">Metal-binding</keyword>
<dbReference type="AlphaFoldDB" id="A0A8J2JFQ8"/>
<protein>
    <recommendedName>
        <fullName evidence="11">Cytochrome P450</fullName>
    </recommendedName>
</protein>
<dbReference type="InterPro" id="IPR017972">
    <property type="entry name" value="Cyt_P450_CS"/>
</dbReference>
<dbReference type="Pfam" id="PF00067">
    <property type="entry name" value="p450"/>
    <property type="match status" value="1"/>
</dbReference>
<dbReference type="PANTHER" id="PTHR24300">
    <property type="entry name" value="CYTOCHROME P450 508A4-RELATED"/>
    <property type="match status" value="1"/>
</dbReference>
<comment type="caution">
    <text evidence="9">The sequence shown here is derived from an EMBL/GenBank/DDBJ whole genome shotgun (WGS) entry which is preliminary data.</text>
</comment>
<evidence type="ECO:0000256" key="1">
    <source>
        <dbReference type="ARBA" id="ARBA00001971"/>
    </source>
</evidence>
<dbReference type="GO" id="GO:0008395">
    <property type="term" value="F:steroid hydroxylase activity"/>
    <property type="evidence" value="ECO:0007669"/>
    <property type="project" value="TreeGrafter"/>
</dbReference>
<evidence type="ECO:0000256" key="4">
    <source>
        <dbReference type="ARBA" id="ARBA00022723"/>
    </source>
</evidence>
<evidence type="ECO:0000256" key="5">
    <source>
        <dbReference type="ARBA" id="ARBA00023002"/>
    </source>
</evidence>
<dbReference type="InterPro" id="IPR001128">
    <property type="entry name" value="Cyt_P450"/>
</dbReference>
<evidence type="ECO:0000313" key="9">
    <source>
        <dbReference type="EMBL" id="CAG7719586.1"/>
    </source>
</evidence>
<dbReference type="FunFam" id="1.10.630.10:FF:000036">
    <property type="entry name" value="CYtochrome P450 family"/>
    <property type="match status" value="1"/>
</dbReference>